<keyword evidence="1" id="KW-1133">Transmembrane helix</keyword>
<evidence type="ECO:0000313" key="3">
    <source>
        <dbReference type="Proteomes" id="UP000516404"/>
    </source>
</evidence>
<evidence type="ECO:0000313" key="2">
    <source>
        <dbReference type="EMBL" id="QNV37774.1"/>
    </source>
</evidence>
<dbReference type="Proteomes" id="UP000516404">
    <property type="component" value="Chromosome"/>
</dbReference>
<proteinExistence type="predicted"/>
<feature type="transmembrane region" description="Helical" evidence="1">
    <location>
        <begin position="12"/>
        <end position="31"/>
    </location>
</feature>
<reference evidence="2 3" key="1">
    <citation type="submission" date="2020-09" db="EMBL/GenBank/DDBJ databases">
        <title>Investigation of environmental microbes.</title>
        <authorList>
            <person name="Ou Y."/>
            <person name="Kang Q."/>
        </authorList>
    </citation>
    <scope>NUCLEOTIDE SEQUENCE [LARGE SCALE GENOMIC DNA]</scope>
    <source>
        <strain evidence="2 3">KJZ-14</strain>
    </source>
</reference>
<organism evidence="2 3">
    <name type="scientific">Rothia terrae</name>
    <dbReference type="NCBI Taxonomy" id="396015"/>
    <lineage>
        <taxon>Bacteria</taxon>
        <taxon>Bacillati</taxon>
        <taxon>Actinomycetota</taxon>
        <taxon>Actinomycetes</taxon>
        <taxon>Micrococcales</taxon>
        <taxon>Micrococcaceae</taxon>
        <taxon>Rothia</taxon>
    </lineage>
</organism>
<gene>
    <name evidence="2" type="ORF">IDM49_00170</name>
</gene>
<dbReference type="EMBL" id="CP061539">
    <property type="protein sequence ID" value="QNV37774.1"/>
    <property type="molecule type" value="Genomic_DNA"/>
</dbReference>
<keyword evidence="1" id="KW-0472">Membrane</keyword>
<accession>A0A7H2BDM8</accession>
<keyword evidence="3" id="KW-1185">Reference proteome</keyword>
<evidence type="ECO:0000256" key="1">
    <source>
        <dbReference type="SAM" id="Phobius"/>
    </source>
</evidence>
<name>A0A7H2BDM8_9MICC</name>
<sequence>MNLAEIFEKIVPVLLAGLFFGAGLPALYALGMRLMAGTTEYTADGRLVEIEGPSGLAKVLGYLIFAIIVAVIIIGILWIAKDFLLHTTGFDLFGLAGK</sequence>
<keyword evidence="1" id="KW-0812">Transmembrane</keyword>
<dbReference type="GeneID" id="96622637"/>
<dbReference type="RefSeq" id="WP_190724593.1">
    <property type="nucleotide sequence ID" value="NZ_CP061539.1"/>
</dbReference>
<feature type="transmembrane region" description="Helical" evidence="1">
    <location>
        <begin position="59"/>
        <end position="80"/>
    </location>
</feature>
<dbReference type="KEGG" id="rter:IDM49_00170"/>
<dbReference type="AlphaFoldDB" id="A0A7H2BDM8"/>
<protein>
    <submittedName>
        <fullName evidence="2">Uncharacterized protein</fullName>
    </submittedName>
</protein>